<evidence type="ECO:0008006" key="4">
    <source>
        <dbReference type="Google" id="ProtNLM"/>
    </source>
</evidence>
<comment type="caution">
    <text evidence="2">The sequence shown here is derived from an EMBL/GenBank/DDBJ whole genome shotgun (WGS) entry which is preliminary data.</text>
</comment>
<dbReference type="Proteomes" id="UP000029221">
    <property type="component" value="Unassembled WGS sequence"/>
</dbReference>
<dbReference type="EMBL" id="BBML01000002">
    <property type="protein sequence ID" value="GAK96388.1"/>
    <property type="molecule type" value="Genomic_DNA"/>
</dbReference>
<sequence>MFTGSINSFIFLLISIVSISVQAQETSSEKSARNRKIGIGYGWHTQQSFPGTSNDYIYETKSAHIFYEWQQWQSGKWTFHTSIETALYQVDHQLLNFYFITPDQEDFQERRDRFTQARSFNEYVAHAGLKTVYNWNFEIKPFIQIRIGPMYGTQTTERLKRGFSFSDVLSIGTQYQVDEHEFIITYSLRHTSNAGLKFPNSGHNSSGFQISYAYLF</sequence>
<dbReference type="AlphaFoldDB" id="A0A090Q3T1"/>
<dbReference type="Pfam" id="PF09411">
    <property type="entry name" value="PagL"/>
    <property type="match status" value="1"/>
</dbReference>
<proteinExistence type="predicted"/>
<dbReference type="InterPro" id="IPR018550">
    <property type="entry name" value="Lipid-A_deacylase-rel"/>
</dbReference>
<organism evidence="2 3">
    <name type="scientific">Nonlabens tegetincola</name>
    <dbReference type="NCBI Taxonomy" id="323273"/>
    <lineage>
        <taxon>Bacteria</taxon>
        <taxon>Pseudomonadati</taxon>
        <taxon>Bacteroidota</taxon>
        <taxon>Flavobacteriia</taxon>
        <taxon>Flavobacteriales</taxon>
        <taxon>Flavobacteriaceae</taxon>
        <taxon>Nonlabens</taxon>
    </lineage>
</organism>
<name>A0A090Q3T1_9FLAO</name>
<feature type="signal peptide" evidence="1">
    <location>
        <begin position="1"/>
        <end position="23"/>
    </location>
</feature>
<dbReference type="RefSeq" id="WP_052510293.1">
    <property type="nucleotide sequence ID" value="NZ_BBML01000002.1"/>
</dbReference>
<keyword evidence="3" id="KW-1185">Reference proteome</keyword>
<accession>A0A090Q3T1</accession>
<gene>
    <name evidence="2" type="ORF">JCM19294_1901</name>
</gene>
<dbReference type="STRING" id="319236.BST91_08270"/>
<keyword evidence="1" id="KW-0732">Signal</keyword>
<protein>
    <recommendedName>
        <fullName evidence="4">Acyloxyacyl hydrolase</fullName>
    </recommendedName>
</protein>
<evidence type="ECO:0000256" key="1">
    <source>
        <dbReference type="SAM" id="SignalP"/>
    </source>
</evidence>
<dbReference type="eggNOG" id="ENOG5032RP6">
    <property type="taxonomic scope" value="Bacteria"/>
</dbReference>
<feature type="chain" id="PRO_5001862990" description="Acyloxyacyl hydrolase" evidence="1">
    <location>
        <begin position="24"/>
        <end position="216"/>
    </location>
</feature>
<evidence type="ECO:0000313" key="3">
    <source>
        <dbReference type="Proteomes" id="UP000029221"/>
    </source>
</evidence>
<evidence type="ECO:0000313" key="2">
    <source>
        <dbReference type="EMBL" id="GAK96388.1"/>
    </source>
</evidence>
<reference evidence="2" key="1">
    <citation type="journal article" date="2014" name="Genome Announc.">
        <title>Draft Genome Sequences of Marine Flavobacterium Nonlabens Strains NR17, NR24, NR27, NR32, NR33, and Ara13.</title>
        <authorList>
            <person name="Nakanishi M."/>
            <person name="Meirelles P."/>
            <person name="Suzuki R."/>
            <person name="Takatani N."/>
            <person name="Mino S."/>
            <person name="Suda W."/>
            <person name="Oshima K."/>
            <person name="Hattori M."/>
            <person name="Ohkuma M."/>
            <person name="Hosokawa M."/>
            <person name="Miyashita K."/>
            <person name="Thompson F.L."/>
            <person name="Niwa A."/>
            <person name="Sawabe T."/>
            <person name="Sawabe T."/>
        </authorList>
    </citation>
    <scope>NUCLEOTIDE SEQUENCE [LARGE SCALE GENOMIC DNA]</scope>
    <source>
        <strain evidence="2">JCM 19294</strain>
    </source>
</reference>
<dbReference type="Gene3D" id="2.40.160.20">
    <property type="match status" value="1"/>
</dbReference>